<dbReference type="Proteomes" id="UP000499080">
    <property type="component" value="Unassembled WGS sequence"/>
</dbReference>
<accession>A0A4Y2CJS3</accession>
<organism evidence="1 2">
    <name type="scientific">Araneus ventricosus</name>
    <name type="common">Orbweaver spider</name>
    <name type="synonym">Epeira ventricosa</name>
    <dbReference type="NCBI Taxonomy" id="182803"/>
    <lineage>
        <taxon>Eukaryota</taxon>
        <taxon>Metazoa</taxon>
        <taxon>Ecdysozoa</taxon>
        <taxon>Arthropoda</taxon>
        <taxon>Chelicerata</taxon>
        <taxon>Arachnida</taxon>
        <taxon>Araneae</taxon>
        <taxon>Araneomorphae</taxon>
        <taxon>Entelegynae</taxon>
        <taxon>Araneoidea</taxon>
        <taxon>Araneidae</taxon>
        <taxon>Araneus</taxon>
    </lineage>
</organism>
<name>A0A4Y2CJS3_ARAVE</name>
<dbReference type="EMBL" id="BGPR01000205">
    <property type="protein sequence ID" value="GBM04662.1"/>
    <property type="molecule type" value="Genomic_DNA"/>
</dbReference>
<evidence type="ECO:0000313" key="1">
    <source>
        <dbReference type="EMBL" id="GBM04662.1"/>
    </source>
</evidence>
<protein>
    <submittedName>
        <fullName evidence="1">Uncharacterized protein</fullName>
    </submittedName>
</protein>
<evidence type="ECO:0000313" key="2">
    <source>
        <dbReference type="Proteomes" id="UP000499080"/>
    </source>
</evidence>
<gene>
    <name evidence="1" type="ORF">AVEN_75613_1</name>
</gene>
<reference evidence="1 2" key="1">
    <citation type="journal article" date="2019" name="Sci. Rep.">
        <title>Orb-weaving spider Araneus ventricosus genome elucidates the spidroin gene catalogue.</title>
        <authorList>
            <person name="Kono N."/>
            <person name="Nakamura H."/>
            <person name="Ohtoshi R."/>
            <person name="Moran D.A.P."/>
            <person name="Shinohara A."/>
            <person name="Yoshida Y."/>
            <person name="Fujiwara M."/>
            <person name="Mori M."/>
            <person name="Tomita M."/>
            <person name="Arakawa K."/>
        </authorList>
    </citation>
    <scope>NUCLEOTIDE SEQUENCE [LARGE SCALE GENOMIC DNA]</scope>
</reference>
<dbReference type="AlphaFoldDB" id="A0A4Y2CJS3"/>
<comment type="caution">
    <text evidence="1">The sequence shown here is derived from an EMBL/GenBank/DDBJ whole genome shotgun (WGS) entry which is preliminary data.</text>
</comment>
<sequence>MPLLSVKYCYEHGKSLPSNVSLMVEKTVLQGYVRFSNKLLATICWMFSWFPSKRNTYVDQFPLKVLERGNVPPHIGDKSHFNLRRYRSGPRLPRPTEDFIFLINMSRRRKDLSRHAGPNEMTTDSFNSIMTVRAKIR</sequence>
<keyword evidence="2" id="KW-1185">Reference proteome</keyword>
<proteinExistence type="predicted"/>